<dbReference type="SUPFAM" id="SSF55781">
    <property type="entry name" value="GAF domain-like"/>
    <property type="match status" value="2"/>
</dbReference>
<sequence>MAPQIDRSMITALSLVNQHSSLTNRVRDLPTPQFISLLDQITAEFEHFLRAIDMINNESLEVMLEQILEAFTLKIGQILQAERTTIFMVDQEKQELWSKIAQGDGVRSLEIRVPMGKGISGYVATNVTPLNIPDAYADDRFDSTYDQKHGYRTRSILCMPVLSKKTDNIVAVVQLLNKLNHTPFDEQDERHFKEFAESLGVILESCNSFYVAARNQKGVAALLKAISSLEQSLDLEKTLQSVMGEARQLMQADRSTLWLIDEDSGELWSKVKSGDGKSLVELRIPSDTGIVGHVATTGELLNIVDAYQDPRFNPDADKRTGYLTRTILCMPVFDSGGRLIAVTQLINKAQGTFTTSDEAFMRAFNIQAGVALENAKLFESVLVEKQYQKDILQSLSDAVISTDMEGRIVTINDAALELIGCPEDTDHSRTIRDRWQAALHRRPVWEAIPIDNLRFRLEDSLKHGARNYVPEQSLRVAVAPGGLDPVSELALPDPDAPEIYRAWGNPAAAPVPAELVQRIERSINLTVNPLTNPEGGVLGGLLVLEDISQEKRMKSTLYRYMTPSVAEQVMALGDDIMMKGDRKDVTVLFSDIRGYTTLTEDLEADKVVEMLNAYFETMVESVFNFEGTLDKFIGDALMAVFGAPLPLTNHAWAAVQSALDMRRRLVRFNAERGVLGQPEIRIGIGVSSGEVVSGNIGSQRKMEYTVIGDGVNLSSRLEGVTKEYGCDIVISEYTYALCADRIWVRELDRTQVKGKQRAVGIYELIDQRDTPLSADTEAFLDIYATARSAYTAMAFKQALSLFEQAQQMRPDDKAVAVHLSRARQYLVQPPPEDWDGVYIMTTK</sequence>
<dbReference type="Pfam" id="PF13188">
    <property type="entry name" value="PAS_8"/>
    <property type="match status" value="1"/>
</dbReference>
<dbReference type="CDD" id="cd00130">
    <property type="entry name" value="PAS"/>
    <property type="match status" value="1"/>
</dbReference>
<evidence type="ECO:0000313" key="9">
    <source>
        <dbReference type="EMBL" id="PZO43166.1"/>
    </source>
</evidence>
<dbReference type="CDD" id="cd07302">
    <property type="entry name" value="CHD"/>
    <property type="match status" value="1"/>
</dbReference>
<dbReference type="InterPro" id="IPR000014">
    <property type="entry name" value="PAS"/>
</dbReference>
<dbReference type="Gene3D" id="3.30.450.40">
    <property type="match status" value="2"/>
</dbReference>
<evidence type="ECO:0000259" key="7">
    <source>
        <dbReference type="PROSITE" id="PS50112"/>
    </source>
</evidence>
<evidence type="ECO:0000256" key="6">
    <source>
        <dbReference type="ARBA" id="ARBA00023136"/>
    </source>
</evidence>
<comment type="caution">
    <text evidence="9">The sequence shown here is derived from an EMBL/GenBank/DDBJ whole genome shotgun (WGS) entry which is preliminary data.</text>
</comment>
<keyword evidence="4" id="KW-0812">Transmembrane</keyword>
<dbReference type="AlphaFoldDB" id="A0A2W4WE44"/>
<gene>
    <name evidence="9" type="ORF">DCF17_06180</name>
</gene>
<dbReference type="PANTHER" id="PTHR43081">
    <property type="entry name" value="ADENYLATE CYCLASE, TERMINAL-DIFFERENTIATION SPECIFIC-RELATED"/>
    <property type="match status" value="1"/>
</dbReference>
<dbReference type="InterPro" id="IPR029016">
    <property type="entry name" value="GAF-like_dom_sf"/>
</dbReference>
<dbReference type="SMART" id="SM00091">
    <property type="entry name" value="PAS"/>
    <property type="match status" value="1"/>
</dbReference>
<protein>
    <submittedName>
        <fullName evidence="9">Adenylate/guanylate cyclase domain-containing protein</fullName>
    </submittedName>
</protein>
<keyword evidence="5" id="KW-1133">Transmembrane helix</keyword>
<evidence type="ECO:0000256" key="2">
    <source>
        <dbReference type="ARBA" id="ARBA00005381"/>
    </source>
</evidence>
<dbReference type="InterPro" id="IPR035965">
    <property type="entry name" value="PAS-like_dom_sf"/>
</dbReference>
<feature type="domain" description="PAS" evidence="7">
    <location>
        <begin position="384"/>
        <end position="420"/>
    </location>
</feature>
<dbReference type="PROSITE" id="PS50125">
    <property type="entry name" value="GUANYLATE_CYCLASE_2"/>
    <property type="match status" value="1"/>
</dbReference>
<dbReference type="PANTHER" id="PTHR43081:SF1">
    <property type="entry name" value="ADENYLATE CYCLASE, TERMINAL-DIFFERENTIATION SPECIFIC"/>
    <property type="match status" value="1"/>
</dbReference>
<dbReference type="SUPFAM" id="SSF55785">
    <property type="entry name" value="PYP-like sensor domain (PAS domain)"/>
    <property type="match status" value="1"/>
</dbReference>
<dbReference type="InterPro" id="IPR001054">
    <property type="entry name" value="A/G_cyclase"/>
</dbReference>
<evidence type="ECO:0000256" key="4">
    <source>
        <dbReference type="ARBA" id="ARBA00022692"/>
    </source>
</evidence>
<comment type="subcellular location">
    <subcellularLocation>
        <location evidence="1">Cell envelope</location>
    </subcellularLocation>
</comment>
<accession>A0A2W4WE44</accession>
<comment type="similarity">
    <text evidence="2">Belongs to the adenylyl cyclase class-3 family.</text>
</comment>
<dbReference type="EMBL" id="QBMN01000030">
    <property type="protein sequence ID" value="PZO43166.1"/>
    <property type="molecule type" value="Genomic_DNA"/>
</dbReference>
<dbReference type="Pfam" id="PF00211">
    <property type="entry name" value="Guanylate_cyc"/>
    <property type="match status" value="1"/>
</dbReference>
<feature type="domain" description="Guanylate cyclase" evidence="8">
    <location>
        <begin position="586"/>
        <end position="718"/>
    </location>
</feature>
<dbReference type="SMART" id="SM00065">
    <property type="entry name" value="GAF"/>
    <property type="match status" value="2"/>
</dbReference>
<reference evidence="10" key="1">
    <citation type="submission" date="2018-04" db="EMBL/GenBank/DDBJ databases">
        <authorList>
            <person name="Cornet L."/>
        </authorList>
    </citation>
    <scope>NUCLEOTIDE SEQUENCE [LARGE SCALE GENOMIC DNA]</scope>
</reference>
<dbReference type="InterPro" id="IPR003018">
    <property type="entry name" value="GAF"/>
</dbReference>
<evidence type="ECO:0000256" key="5">
    <source>
        <dbReference type="ARBA" id="ARBA00022989"/>
    </source>
</evidence>
<dbReference type="PROSITE" id="PS50112">
    <property type="entry name" value="PAS"/>
    <property type="match status" value="1"/>
</dbReference>
<dbReference type="GO" id="GO:0035556">
    <property type="term" value="P:intracellular signal transduction"/>
    <property type="evidence" value="ECO:0007669"/>
    <property type="project" value="InterPro"/>
</dbReference>
<evidence type="ECO:0000313" key="10">
    <source>
        <dbReference type="Proteomes" id="UP000249081"/>
    </source>
</evidence>
<dbReference type="GO" id="GO:0030313">
    <property type="term" value="C:cell envelope"/>
    <property type="evidence" value="ECO:0007669"/>
    <property type="project" value="UniProtKB-SubCell"/>
</dbReference>
<dbReference type="SMART" id="SM00044">
    <property type="entry name" value="CYCc"/>
    <property type="match status" value="1"/>
</dbReference>
<dbReference type="InterPro" id="IPR050697">
    <property type="entry name" value="Adenylyl/Guanylyl_Cyclase_3/4"/>
</dbReference>
<dbReference type="Gene3D" id="3.30.70.1230">
    <property type="entry name" value="Nucleotide cyclase"/>
    <property type="match status" value="1"/>
</dbReference>
<proteinExistence type="inferred from homology"/>
<evidence type="ECO:0000256" key="3">
    <source>
        <dbReference type="ARBA" id="ARBA00022475"/>
    </source>
</evidence>
<name>A0A2W4WE44_9CYAN</name>
<organism evidence="9 10">
    <name type="scientific">Shackletoniella antarctica</name>
    <dbReference type="NCBI Taxonomy" id="268115"/>
    <lineage>
        <taxon>Bacteria</taxon>
        <taxon>Bacillati</taxon>
        <taxon>Cyanobacteriota</taxon>
        <taxon>Cyanophyceae</taxon>
        <taxon>Oculatellales</taxon>
        <taxon>Oculatellaceae</taxon>
        <taxon>Shackletoniella</taxon>
    </lineage>
</organism>
<evidence type="ECO:0000259" key="8">
    <source>
        <dbReference type="PROSITE" id="PS50125"/>
    </source>
</evidence>
<dbReference type="FunFam" id="3.30.70.1230:FF:000016">
    <property type="entry name" value="Adenylate/guanylate cyclase domain-containing protein"/>
    <property type="match status" value="1"/>
</dbReference>
<reference evidence="9 10" key="2">
    <citation type="submission" date="2018-06" db="EMBL/GenBank/DDBJ databases">
        <title>Metagenomic assembly of (sub)arctic Cyanobacteria and their associated microbiome from non-axenic cultures.</title>
        <authorList>
            <person name="Baurain D."/>
        </authorList>
    </citation>
    <scope>NUCLEOTIDE SEQUENCE [LARGE SCALE GENOMIC DNA]</scope>
    <source>
        <strain evidence="9">ULC041bin1</strain>
    </source>
</reference>
<dbReference type="Pfam" id="PF01590">
    <property type="entry name" value="GAF"/>
    <property type="match status" value="2"/>
</dbReference>
<keyword evidence="3" id="KW-1003">Cell membrane</keyword>
<dbReference type="Gene3D" id="3.30.450.20">
    <property type="entry name" value="PAS domain"/>
    <property type="match status" value="1"/>
</dbReference>
<keyword evidence="6" id="KW-0472">Membrane</keyword>
<dbReference type="GO" id="GO:0004016">
    <property type="term" value="F:adenylate cyclase activity"/>
    <property type="evidence" value="ECO:0007669"/>
    <property type="project" value="UniProtKB-ARBA"/>
</dbReference>
<evidence type="ECO:0000256" key="1">
    <source>
        <dbReference type="ARBA" id="ARBA00004196"/>
    </source>
</evidence>
<dbReference type="GO" id="GO:0006171">
    <property type="term" value="P:cAMP biosynthetic process"/>
    <property type="evidence" value="ECO:0007669"/>
    <property type="project" value="TreeGrafter"/>
</dbReference>
<dbReference type="Proteomes" id="UP000249081">
    <property type="component" value="Unassembled WGS sequence"/>
</dbReference>
<dbReference type="InterPro" id="IPR029787">
    <property type="entry name" value="Nucleotide_cyclase"/>
</dbReference>
<dbReference type="SUPFAM" id="SSF55073">
    <property type="entry name" value="Nucleotide cyclase"/>
    <property type="match status" value="1"/>
</dbReference>